<evidence type="ECO:0000256" key="1">
    <source>
        <dbReference type="SAM" id="Phobius"/>
    </source>
</evidence>
<sequence>MAAGLTWRYGDRTLGSLLVGGFVFVFLSMATSIGLVVRGRLPDHHLNAESKDVIRLATAVVGTLSALALGLLIASAKSSYDNAEVEMRTAAARVLLLDRVMAQYGPETDKARQLLRKLIEKRLSRGWTAETTDETSGNAPGEYQDIEAVQADLRSLAPRDAVQHSLQARALEVSGMLAETHWLLVESGKEGLPWAFLTVLVCWLSLLFATFGLQAPANPTVLSILLVCALSVAGAIFLVSDMANPYVGLIRVSDAPLQFAIERLGKP</sequence>
<gene>
    <name evidence="2" type="ordered locus">RL4273</name>
</gene>
<accession>Q1MBC1</accession>
<protein>
    <submittedName>
        <fullName evidence="2">Transmembrane protein</fullName>
    </submittedName>
</protein>
<proteinExistence type="predicted"/>
<feature type="transmembrane region" description="Helical" evidence="1">
    <location>
        <begin position="192"/>
        <end position="213"/>
    </location>
</feature>
<keyword evidence="3" id="KW-1185">Reference proteome</keyword>
<keyword evidence="1 2" id="KW-0812">Transmembrane</keyword>
<feature type="transmembrane region" description="Helical" evidence="1">
    <location>
        <begin position="53"/>
        <end position="74"/>
    </location>
</feature>
<dbReference type="InterPro" id="IPR025333">
    <property type="entry name" value="DUF4239"/>
</dbReference>
<reference evidence="2 3" key="1">
    <citation type="journal article" date="2006" name="Genome Biol.">
        <title>The genome of Rhizobium leguminosarum has recognizable core and accessory components.</title>
        <authorList>
            <person name="Young J.W."/>
            <person name="Crossman L.C."/>
            <person name="Johnston A.W.B."/>
            <person name="Thomson N.R."/>
            <person name="Ghazoui Z.F."/>
            <person name="Hull K.H."/>
            <person name="Wexler M."/>
            <person name="Curson A.R.J."/>
            <person name="Todd J.D."/>
            <person name="Poole P.S."/>
            <person name="Mauchline T.H."/>
            <person name="East A.K."/>
            <person name="Quail M.A."/>
            <person name="Churcher C."/>
            <person name="Arrowsmith C."/>
            <person name="Cherevach A."/>
            <person name="Chillingworth T."/>
            <person name="Clarke K."/>
            <person name="Cronin A."/>
            <person name="Davis P."/>
            <person name="Fraser A."/>
            <person name="Hance Z."/>
            <person name="Hauser H."/>
            <person name="Jagels K."/>
            <person name="Moule S."/>
            <person name="Mungall K."/>
            <person name="Norbertczak H."/>
            <person name="Rabbinowitsch E."/>
            <person name="Sanders M."/>
            <person name="Simmonds M."/>
            <person name="Whitehead S."/>
            <person name="Parkhill J."/>
        </authorList>
    </citation>
    <scope>NUCLEOTIDE SEQUENCE [LARGE SCALE GENOMIC DNA]</scope>
    <source>
        <strain evidence="3">DSM 114642 / LMG 32736 / 3841</strain>
    </source>
</reference>
<evidence type="ECO:0000313" key="3">
    <source>
        <dbReference type="Proteomes" id="UP000006575"/>
    </source>
</evidence>
<dbReference type="HOGENOM" id="CLU_096101_0_0_5"/>
<keyword evidence="1" id="KW-1133">Transmembrane helix</keyword>
<feature type="transmembrane region" description="Helical" evidence="1">
    <location>
        <begin position="17"/>
        <end position="41"/>
    </location>
</feature>
<dbReference type="AlphaFoldDB" id="Q1MBC1"/>
<dbReference type="EnsemblBacteria" id="CAK09762">
    <property type="protein sequence ID" value="CAK09762"/>
    <property type="gene ID" value="RL4273"/>
</dbReference>
<dbReference type="KEGG" id="rle:RL4273"/>
<feature type="transmembrane region" description="Helical" evidence="1">
    <location>
        <begin position="220"/>
        <end position="239"/>
    </location>
</feature>
<dbReference type="Proteomes" id="UP000006575">
    <property type="component" value="Chromosome"/>
</dbReference>
<dbReference type="eggNOG" id="ENOG5031WBU">
    <property type="taxonomic scope" value="Bacteria"/>
</dbReference>
<organism evidence="2 3">
    <name type="scientific">Rhizobium johnstonii (strain DSM 114642 / LMG 32736 / 3841)</name>
    <name type="common">Rhizobium leguminosarum bv. viciae</name>
    <dbReference type="NCBI Taxonomy" id="216596"/>
    <lineage>
        <taxon>Bacteria</taxon>
        <taxon>Pseudomonadati</taxon>
        <taxon>Pseudomonadota</taxon>
        <taxon>Alphaproteobacteria</taxon>
        <taxon>Hyphomicrobiales</taxon>
        <taxon>Rhizobiaceae</taxon>
        <taxon>Rhizobium/Agrobacterium group</taxon>
        <taxon>Rhizobium</taxon>
        <taxon>Rhizobium johnstonii</taxon>
    </lineage>
</organism>
<keyword evidence="1" id="KW-0472">Membrane</keyword>
<dbReference type="Pfam" id="PF14023">
    <property type="entry name" value="Bestrophin-like"/>
    <property type="match status" value="1"/>
</dbReference>
<name>Q1MBC1_RHIJ3</name>
<evidence type="ECO:0000313" key="2">
    <source>
        <dbReference type="EMBL" id="CAK09762.1"/>
    </source>
</evidence>
<dbReference type="EMBL" id="AM236080">
    <property type="protein sequence ID" value="CAK09762.1"/>
    <property type="molecule type" value="Genomic_DNA"/>
</dbReference>